<evidence type="ECO:0000256" key="4">
    <source>
        <dbReference type="ARBA" id="ARBA00022824"/>
    </source>
</evidence>
<dbReference type="FunFam" id="1.20.1540.10:FF:000039">
    <property type="entry name" value="Derlin"/>
    <property type="match status" value="1"/>
</dbReference>
<dbReference type="GO" id="GO:0006950">
    <property type="term" value="P:response to stress"/>
    <property type="evidence" value="ECO:0007669"/>
    <property type="project" value="UniProtKB-ARBA"/>
</dbReference>
<keyword evidence="6 7" id="KW-0472">Membrane</keyword>
<keyword evidence="3 7" id="KW-0812">Transmembrane</keyword>
<comment type="similarity">
    <text evidence="2 7">Belongs to the derlin family.</text>
</comment>
<dbReference type="InterPro" id="IPR035952">
    <property type="entry name" value="Rhomboid-like_sf"/>
</dbReference>
<reference evidence="9 10" key="1">
    <citation type="submission" date="2013-02" db="EMBL/GenBank/DDBJ databases">
        <title>The Genome Annotation of Plasmodium falciparum Vietnam Oak-Knoll (FVO).</title>
        <authorList>
            <consortium name="The Broad Institute Genome Sequencing Platform"/>
            <consortium name="The Broad Institute Genome Sequencing Center for Infectious Disease"/>
            <person name="Neafsey D."/>
            <person name="Hoffman S."/>
            <person name="Volkman S."/>
            <person name="Rosenthal P."/>
            <person name="Walker B."/>
            <person name="Young S.K."/>
            <person name="Zeng Q."/>
            <person name="Gargeya S."/>
            <person name="Fitzgerald M."/>
            <person name="Haas B."/>
            <person name="Abouelleil A."/>
            <person name="Allen A.W."/>
            <person name="Alvarado L."/>
            <person name="Arachchi H.M."/>
            <person name="Berlin A.M."/>
            <person name="Chapman S.B."/>
            <person name="Gainer-Dewar J."/>
            <person name="Goldberg J."/>
            <person name="Griggs A."/>
            <person name="Gujja S."/>
            <person name="Hansen M."/>
            <person name="Howarth C."/>
            <person name="Imamovic A."/>
            <person name="Ireland A."/>
            <person name="Larimer J."/>
            <person name="McCowan C."/>
            <person name="Murphy C."/>
            <person name="Pearson M."/>
            <person name="Poon T.W."/>
            <person name="Priest M."/>
            <person name="Roberts A."/>
            <person name="Saif S."/>
            <person name="Shea T."/>
            <person name="Sisk P."/>
            <person name="Sykes S."/>
            <person name="Wortman J."/>
            <person name="Nusbaum C."/>
            <person name="Birren B."/>
        </authorList>
    </citation>
    <scope>NUCLEOTIDE SEQUENCE [LARGE SCALE GENOMIC DNA]</scope>
    <source>
        <strain evidence="10">Vietnam Oak-Knoll (FVO)</strain>
    </source>
</reference>
<evidence type="ECO:0000313" key="10">
    <source>
        <dbReference type="Proteomes" id="UP000030690"/>
    </source>
</evidence>
<organism evidence="9 10">
    <name type="scientific">Plasmodium falciparum Vietnam Oak-Knoll</name>
    <name type="common">FVO</name>
    <dbReference type="NCBI Taxonomy" id="1036723"/>
    <lineage>
        <taxon>Eukaryota</taxon>
        <taxon>Sar</taxon>
        <taxon>Alveolata</taxon>
        <taxon>Apicomplexa</taxon>
        <taxon>Aconoidasida</taxon>
        <taxon>Haemosporida</taxon>
        <taxon>Plasmodiidae</taxon>
        <taxon>Plasmodium</taxon>
        <taxon>Plasmodium (Laverania)</taxon>
    </lineage>
</organism>
<comment type="function">
    <text evidence="7">May be involved in the degradation of misfolded endoplasmic reticulum (ER) luminal proteins.</text>
</comment>
<dbReference type="SUPFAM" id="SSF144091">
    <property type="entry name" value="Rhomboid-like"/>
    <property type="match status" value="1"/>
</dbReference>
<dbReference type="AlphaFoldDB" id="A0A024UYR1"/>
<evidence type="ECO:0000256" key="7">
    <source>
        <dbReference type="RuleBase" id="RU363059"/>
    </source>
</evidence>
<dbReference type="GO" id="GO:0005789">
    <property type="term" value="C:endoplasmic reticulum membrane"/>
    <property type="evidence" value="ECO:0007669"/>
    <property type="project" value="UniProtKB-SubCell"/>
</dbReference>
<protein>
    <recommendedName>
        <fullName evidence="7">Derlin</fullName>
    </recommendedName>
</protein>
<dbReference type="EMBL" id="KI925151">
    <property type="protein sequence ID" value="ETW15908.1"/>
    <property type="molecule type" value="Genomic_DNA"/>
</dbReference>
<accession>A0A024UYR1</accession>
<feature type="transmembrane region" description="Helical" evidence="7">
    <location>
        <begin position="233"/>
        <end position="253"/>
    </location>
</feature>
<keyword evidence="4 7" id="KW-0256">Endoplasmic reticulum</keyword>
<reference evidence="9 10" key="2">
    <citation type="submission" date="2013-02" db="EMBL/GenBank/DDBJ databases">
        <title>The Genome Sequence of Plasmodium falciparum Vietnam Oak-Knoll (FVO).</title>
        <authorList>
            <consortium name="The Broad Institute Genome Sequencing Platform"/>
            <consortium name="The Broad Institute Genome Sequencing Center for Infectious Disease"/>
            <person name="Neafsey D."/>
            <person name="Cheeseman I."/>
            <person name="Volkman S."/>
            <person name="Adams J."/>
            <person name="Walker B."/>
            <person name="Young S.K."/>
            <person name="Zeng Q."/>
            <person name="Gargeya S."/>
            <person name="Fitzgerald M."/>
            <person name="Haas B."/>
            <person name="Abouelleil A."/>
            <person name="Alvarado L."/>
            <person name="Arachchi H.M."/>
            <person name="Berlin A.M."/>
            <person name="Chapman S.B."/>
            <person name="Dewar J."/>
            <person name="Goldberg J."/>
            <person name="Griggs A."/>
            <person name="Gujja S."/>
            <person name="Hansen M."/>
            <person name="Howarth C."/>
            <person name="Imamovic A."/>
            <person name="Larimer J."/>
            <person name="McCowan C."/>
            <person name="Murphy C."/>
            <person name="Neiman D."/>
            <person name="Pearson M."/>
            <person name="Priest M."/>
            <person name="Roberts A."/>
            <person name="Saif S."/>
            <person name="Shea T."/>
            <person name="Sisk P."/>
            <person name="Sykes S."/>
            <person name="Wortman J."/>
            <person name="Nusbaum C."/>
            <person name="Birren B."/>
        </authorList>
    </citation>
    <scope>NUCLEOTIDE SEQUENCE [LARGE SCALE GENOMIC DNA]</scope>
    <source>
        <strain evidence="10">Vietnam Oak-Knoll (FVO)</strain>
    </source>
</reference>
<feature type="transmembrane region" description="Helical" evidence="7">
    <location>
        <begin position="306"/>
        <end position="326"/>
    </location>
</feature>
<feature type="signal peptide" evidence="8">
    <location>
        <begin position="1"/>
        <end position="19"/>
    </location>
</feature>
<comment type="subcellular location">
    <subcellularLocation>
        <location evidence="1 7">Endoplasmic reticulum membrane</location>
        <topology evidence="1 7">Multi-pass membrane protein</topology>
    </subcellularLocation>
</comment>
<dbReference type="Gene3D" id="1.20.1540.10">
    <property type="entry name" value="Rhomboid-like"/>
    <property type="match status" value="1"/>
</dbReference>
<gene>
    <name evidence="9" type="ORF">PFFVO_05149</name>
</gene>
<evidence type="ECO:0000256" key="8">
    <source>
        <dbReference type="SAM" id="SignalP"/>
    </source>
</evidence>
<feature type="chain" id="PRO_5001538555" description="Derlin" evidence="8">
    <location>
        <begin position="20"/>
        <end position="354"/>
    </location>
</feature>
<dbReference type="Proteomes" id="UP000030690">
    <property type="component" value="Unassembled WGS sequence"/>
</dbReference>
<evidence type="ECO:0000256" key="2">
    <source>
        <dbReference type="ARBA" id="ARBA00008917"/>
    </source>
</evidence>
<keyword evidence="5 7" id="KW-1133">Transmembrane helix</keyword>
<keyword evidence="8" id="KW-0732">Signal</keyword>
<dbReference type="OrthoDB" id="19102at2759"/>
<feature type="transmembrane region" description="Helical" evidence="7">
    <location>
        <begin position="193"/>
        <end position="213"/>
    </location>
</feature>
<dbReference type="PANTHER" id="PTHR11009">
    <property type="entry name" value="DER1-LIKE PROTEIN, DERLIN"/>
    <property type="match status" value="1"/>
</dbReference>
<sequence length="354" mass="41703">MNFILYIAVIIIYLTNIHCKNVYNIKKLSGKNNYKYNKISNNVKRLSNMNPPYYKRKDYLNIRMNKKTIQNFHTTNQNIHYKKFKNFVNKSKNKNKLYYLYIPNNDTNSIKGKKNKQNNKVLEIYFQQKKLLAQYFNNLKSSFIYKLKNTKIITKLFLSSSLLILTLNVIGLKPEDIALHSKRVLRAFEFYRIYTSALFYGDISLYVLTNIYMLYVQSNQLENILGSSEMLSYYISQISILSIICSYIKKPFYSTALLKSLLFVNCMLNPYQKANLIFGININNMYLPYLSILIDIIHAQNLKASISGLLGVTSGSIYYLLNIYLYDNYNKKVFKIPKFLETYLDSYDTIEIIQ</sequence>
<evidence type="ECO:0000256" key="3">
    <source>
        <dbReference type="ARBA" id="ARBA00022692"/>
    </source>
</evidence>
<evidence type="ECO:0000256" key="6">
    <source>
        <dbReference type="ARBA" id="ARBA00023136"/>
    </source>
</evidence>
<dbReference type="Pfam" id="PF04511">
    <property type="entry name" value="DER1"/>
    <property type="match status" value="1"/>
</dbReference>
<proteinExistence type="inferred from homology"/>
<evidence type="ECO:0000256" key="5">
    <source>
        <dbReference type="ARBA" id="ARBA00022989"/>
    </source>
</evidence>
<dbReference type="InterPro" id="IPR007599">
    <property type="entry name" value="DER1"/>
</dbReference>
<evidence type="ECO:0000313" key="9">
    <source>
        <dbReference type="EMBL" id="ETW15908.1"/>
    </source>
</evidence>
<evidence type="ECO:0000256" key="1">
    <source>
        <dbReference type="ARBA" id="ARBA00004477"/>
    </source>
</evidence>
<feature type="transmembrane region" description="Helical" evidence="7">
    <location>
        <begin position="274"/>
        <end position="294"/>
    </location>
</feature>
<name>A0A024UYR1_PLAFA</name>